<dbReference type="GO" id="GO:0016020">
    <property type="term" value="C:membrane"/>
    <property type="evidence" value="ECO:0007669"/>
    <property type="project" value="UniProtKB-SubCell"/>
</dbReference>
<evidence type="ECO:0000256" key="5">
    <source>
        <dbReference type="ARBA" id="ARBA00022692"/>
    </source>
</evidence>
<comment type="subcellular location">
    <subcellularLocation>
        <location evidence="1">Membrane</location>
        <topology evidence="1">Multi-pass membrane protein</topology>
    </subcellularLocation>
    <subcellularLocation>
        <location evidence="2">Plastid</location>
        <location evidence="2">Chloroplast</location>
    </subcellularLocation>
</comment>
<sequence>MATTVMASAASSLASTTTCARAGRFPARFPAACLTLRRHAPLVVGAAQTEDAETSSTAAMPKPAARSPGLWAALAFSGPAPERINGRLAMVGFLSALAVEAARGDGLLTQAGNSSGLTWFAYTTVVLSAVSLAPLLQGESVEGRSGGFMTADVELWNGRLAMLGLVTLAATKYLIGTPFIHA</sequence>
<dbReference type="Gramene" id="TKW30740">
    <property type="protein sequence ID" value="TKW30740"/>
    <property type="gene ID" value="SEVIR_2G058100v2"/>
</dbReference>
<keyword evidence="7" id="KW-1133">Transmembrane helix</keyword>
<evidence type="ECO:0000313" key="10">
    <source>
        <dbReference type="EMBL" id="TKW30740.1"/>
    </source>
</evidence>
<reference evidence="10" key="1">
    <citation type="submission" date="2019-03" db="EMBL/GenBank/DDBJ databases">
        <title>WGS assembly of Setaria viridis.</title>
        <authorList>
            <person name="Huang P."/>
            <person name="Jenkins J."/>
            <person name="Grimwood J."/>
            <person name="Barry K."/>
            <person name="Healey A."/>
            <person name="Mamidi S."/>
            <person name="Sreedasyam A."/>
            <person name="Shu S."/>
            <person name="Feldman M."/>
            <person name="Wu J."/>
            <person name="Yu Y."/>
            <person name="Chen C."/>
            <person name="Johnson J."/>
            <person name="Rokhsar D."/>
            <person name="Baxter I."/>
            <person name="Schmutz J."/>
            <person name="Brutnell T."/>
            <person name="Kellogg E."/>
        </authorList>
    </citation>
    <scope>NUCLEOTIDE SEQUENCE [LARGE SCALE GENOMIC DNA]</scope>
</reference>
<gene>
    <name evidence="10" type="ORF">SEVIR_2G058100v2</name>
</gene>
<dbReference type="Gene3D" id="1.10.3460.10">
    <property type="entry name" value="Chlorophyll a/b binding protein domain"/>
    <property type="match status" value="1"/>
</dbReference>
<keyword evidence="4" id="KW-0934">Plastid</keyword>
<keyword evidence="11" id="KW-1185">Reference proteome</keyword>
<organism evidence="10 11">
    <name type="scientific">Setaria viridis</name>
    <name type="common">Green bristlegrass</name>
    <name type="synonym">Setaria italica subsp. viridis</name>
    <dbReference type="NCBI Taxonomy" id="4556"/>
    <lineage>
        <taxon>Eukaryota</taxon>
        <taxon>Viridiplantae</taxon>
        <taxon>Streptophyta</taxon>
        <taxon>Embryophyta</taxon>
        <taxon>Tracheophyta</taxon>
        <taxon>Spermatophyta</taxon>
        <taxon>Magnoliopsida</taxon>
        <taxon>Liliopsida</taxon>
        <taxon>Poales</taxon>
        <taxon>Poaceae</taxon>
        <taxon>PACMAD clade</taxon>
        <taxon>Panicoideae</taxon>
        <taxon>Panicodae</taxon>
        <taxon>Paniceae</taxon>
        <taxon>Cenchrinae</taxon>
        <taxon>Setaria</taxon>
    </lineage>
</organism>
<dbReference type="PANTHER" id="PTHR14154">
    <property type="entry name" value="UPF0041 BRAIN PROTEIN 44-RELATED"/>
    <property type="match status" value="1"/>
</dbReference>
<keyword evidence="6" id="KW-0809">Transit peptide</keyword>
<evidence type="ECO:0000256" key="8">
    <source>
        <dbReference type="ARBA" id="ARBA00023136"/>
    </source>
</evidence>
<evidence type="ECO:0000256" key="9">
    <source>
        <dbReference type="ARBA" id="ARBA00037956"/>
    </source>
</evidence>
<evidence type="ECO:0000256" key="1">
    <source>
        <dbReference type="ARBA" id="ARBA00004141"/>
    </source>
</evidence>
<dbReference type="GO" id="GO:0009507">
    <property type="term" value="C:chloroplast"/>
    <property type="evidence" value="ECO:0007669"/>
    <property type="project" value="UniProtKB-SubCell"/>
</dbReference>
<proteinExistence type="inferred from homology"/>
<dbReference type="Proteomes" id="UP000298652">
    <property type="component" value="Chromosome 2"/>
</dbReference>
<protein>
    <submittedName>
        <fullName evidence="10">Uncharacterized protein</fullName>
    </submittedName>
</protein>
<dbReference type="Pfam" id="PF00504">
    <property type="entry name" value="Chloroa_b-bind"/>
    <property type="match status" value="1"/>
</dbReference>
<evidence type="ECO:0000256" key="4">
    <source>
        <dbReference type="ARBA" id="ARBA00022640"/>
    </source>
</evidence>
<accession>A0A4U6VM02</accession>
<comment type="similarity">
    <text evidence="9">Belongs to the ELIP/psbS family.</text>
</comment>
<keyword evidence="5" id="KW-0812">Transmembrane</keyword>
<dbReference type="SUPFAM" id="SSF103511">
    <property type="entry name" value="Chlorophyll a-b binding protein"/>
    <property type="match status" value="1"/>
</dbReference>
<evidence type="ECO:0000256" key="6">
    <source>
        <dbReference type="ARBA" id="ARBA00022946"/>
    </source>
</evidence>
<evidence type="ECO:0000313" key="11">
    <source>
        <dbReference type="Proteomes" id="UP000298652"/>
    </source>
</evidence>
<dbReference type="InterPro" id="IPR022796">
    <property type="entry name" value="Chloroa_b-bind"/>
</dbReference>
<name>A0A4U6VM02_SETVI</name>
<dbReference type="EMBL" id="CM016553">
    <property type="protein sequence ID" value="TKW30740.1"/>
    <property type="molecule type" value="Genomic_DNA"/>
</dbReference>
<dbReference type="OMA" id="AFAMELH"/>
<dbReference type="AlphaFoldDB" id="A0A4U6VM02"/>
<evidence type="ECO:0000256" key="2">
    <source>
        <dbReference type="ARBA" id="ARBA00004229"/>
    </source>
</evidence>
<keyword evidence="8" id="KW-0472">Membrane</keyword>
<evidence type="ECO:0000256" key="7">
    <source>
        <dbReference type="ARBA" id="ARBA00022989"/>
    </source>
</evidence>
<keyword evidence="3" id="KW-0150">Chloroplast</keyword>
<evidence type="ECO:0000256" key="3">
    <source>
        <dbReference type="ARBA" id="ARBA00022528"/>
    </source>
</evidence>